<keyword evidence="3" id="KW-0723">Serine/threonine-protein kinase</keyword>
<evidence type="ECO:0000256" key="2">
    <source>
        <dbReference type="ARBA" id="ARBA00012513"/>
    </source>
</evidence>
<keyword evidence="6" id="KW-0418">Kinase</keyword>
<dbReference type="OrthoDB" id="1930859at2759"/>
<dbReference type="RefSeq" id="XP_019052772.1">
    <property type="nucleotide sequence ID" value="XM_019197227.1"/>
</dbReference>
<reference evidence="12" key="1">
    <citation type="submission" date="2025-08" db="UniProtKB">
        <authorList>
            <consortium name="RefSeq"/>
        </authorList>
    </citation>
    <scope>IDENTIFICATION</scope>
</reference>
<evidence type="ECO:0000313" key="11">
    <source>
        <dbReference type="Proteomes" id="UP000189703"/>
    </source>
</evidence>
<comment type="catalytic activity">
    <reaction evidence="9">
        <text>L-seryl-[protein] + ATP = O-phospho-L-seryl-[protein] + ADP + H(+)</text>
        <dbReference type="Rhea" id="RHEA:17989"/>
        <dbReference type="Rhea" id="RHEA-COMP:9863"/>
        <dbReference type="Rhea" id="RHEA-COMP:11604"/>
        <dbReference type="ChEBI" id="CHEBI:15378"/>
        <dbReference type="ChEBI" id="CHEBI:29999"/>
        <dbReference type="ChEBI" id="CHEBI:30616"/>
        <dbReference type="ChEBI" id="CHEBI:83421"/>
        <dbReference type="ChEBI" id="CHEBI:456216"/>
        <dbReference type="EC" id="2.7.11.1"/>
    </reaction>
</comment>
<evidence type="ECO:0000256" key="4">
    <source>
        <dbReference type="ARBA" id="ARBA00022679"/>
    </source>
</evidence>
<evidence type="ECO:0000256" key="8">
    <source>
        <dbReference type="ARBA" id="ARBA00047899"/>
    </source>
</evidence>
<comment type="catalytic activity">
    <reaction evidence="8">
        <text>L-threonyl-[protein] + ATP = O-phospho-L-threonyl-[protein] + ADP + H(+)</text>
        <dbReference type="Rhea" id="RHEA:46608"/>
        <dbReference type="Rhea" id="RHEA-COMP:11060"/>
        <dbReference type="Rhea" id="RHEA-COMP:11605"/>
        <dbReference type="ChEBI" id="CHEBI:15378"/>
        <dbReference type="ChEBI" id="CHEBI:30013"/>
        <dbReference type="ChEBI" id="CHEBI:30616"/>
        <dbReference type="ChEBI" id="CHEBI:61977"/>
        <dbReference type="ChEBI" id="CHEBI:456216"/>
        <dbReference type="EC" id="2.7.11.1"/>
    </reaction>
</comment>
<evidence type="ECO:0000259" key="10">
    <source>
        <dbReference type="PROSITE" id="PS50011"/>
    </source>
</evidence>
<dbReference type="GO" id="GO:0005737">
    <property type="term" value="C:cytoplasm"/>
    <property type="evidence" value="ECO:0000318"/>
    <property type="project" value="GO_Central"/>
</dbReference>
<evidence type="ECO:0000313" key="12">
    <source>
        <dbReference type="RefSeq" id="XP_019052772.1"/>
    </source>
</evidence>
<dbReference type="GO" id="GO:0005634">
    <property type="term" value="C:nucleus"/>
    <property type="evidence" value="ECO:0000318"/>
    <property type="project" value="GO_Central"/>
</dbReference>
<gene>
    <name evidence="12" type="primary">LOC109114495</name>
</gene>
<dbReference type="Proteomes" id="UP000189703">
    <property type="component" value="Unplaced"/>
</dbReference>
<evidence type="ECO:0000256" key="6">
    <source>
        <dbReference type="ARBA" id="ARBA00022777"/>
    </source>
</evidence>
<dbReference type="KEGG" id="nnu:109114495"/>
<dbReference type="InterPro" id="IPR011009">
    <property type="entry name" value="Kinase-like_dom_sf"/>
</dbReference>
<dbReference type="SMART" id="SM00220">
    <property type="entry name" value="S_TKc"/>
    <property type="match status" value="1"/>
</dbReference>
<dbReference type="FunFam" id="1.10.510.10:FF:000294">
    <property type="entry name" value="Serine/threonine-protein kinase OXI1"/>
    <property type="match status" value="1"/>
</dbReference>
<dbReference type="InterPro" id="IPR000719">
    <property type="entry name" value="Prot_kinase_dom"/>
</dbReference>
<sequence length="189" mass="21134">MRLISKEEEEEVVEENGSAVLLPRRRFYVAEVLLALEYLHMLGVIYRDLKPENIMVRGDGHIMLLDFNLSLRYAMNPTLLTSSSSIVEPTKNFSGLCAESPSISPAILGTSFMLFTEATCGRANHCSVRPTPLLGPLTHEYLTPEIIKGEGHGSVVDWWTFEIFLYKLLFGKTPFKGLGNEETLANVVI</sequence>
<dbReference type="InParanoid" id="A0A1U8Q2D8"/>
<evidence type="ECO:0000256" key="5">
    <source>
        <dbReference type="ARBA" id="ARBA00022741"/>
    </source>
</evidence>
<dbReference type="SUPFAM" id="SSF56112">
    <property type="entry name" value="Protein kinase-like (PK-like)"/>
    <property type="match status" value="1"/>
</dbReference>
<feature type="domain" description="Protein kinase" evidence="10">
    <location>
        <begin position="1"/>
        <end position="189"/>
    </location>
</feature>
<evidence type="ECO:0000256" key="3">
    <source>
        <dbReference type="ARBA" id="ARBA00022527"/>
    </source>
</evidence>
<comment type="similarity">
    <text evidence="1">Belongs to the protein kinase superfamily. AGC Ser/Thr protein kinase family.</text>
</comment>
<evidence type="ECO:0000256" key="1">
    <source>
        <dbReference type="ARBA" id="ARBA00009903"/>
    </source>
</evidence>
<dbReference type="PROSITE" id="PS00108">
    <property type="entry name" value="PROTEIN_KINASE_ST"/>
    <property type="match status" value="1"/>
</dbReference>
<accession>A0A1U8Q2D8</accession>
<dbReference type="OMA" id="FLHEILY"/>
<dbReference type="GO" id="GO:0005524">
    <property type="term" value="F:ATP binding"/>
    <property type="evidence" value="ECO:0007669"/>
    <property type="project" value="UniProtKB-KW"/>
</dbReference>
<dbReference type="AlphaFoldDB" id="A0A1U8Q2D8"/>
<dbReference type="GO" id="GO:0005886">
    <property type="term" value="C:plasma membrane"/>
    <property type="evidence" value="ECO:0000318"/>
    <property type="project" value="GO_Central"/>
</dbReference>
<proteinExistence type="inferred from homology"/>
<dbReference type="Pfam" id="PF00069">
    <property type="entry name" value="Pkinase"/>
    <property type="match status" value="2"/>
</dbReference>
<keyword evidence="4" id="KW-0808">Transferase</keyword>
<keyword evidence="11" id="KW-1185">Reference proteome</keyword>
<dbReference type="PANTHER" id="PTHR45637">
    <property type="entry name" value="FLIPPASE KINASE 1-RELATED"/>
    <property type="match status" value="1"/>
</dbReference>
<dbReference type="GeneID" id="109114495"/>
<keyword evidence="7" id="KW-0067">ATP-binding</keyword>
<dbReference type="InterPro" id="IPR008271">
    <property type="entry name" value="Ser/Thr_kinase_AS"/>
</dbReference>
<evidence type="ECO:0000256" key="9">
    <source>
        <dbReference type="ARBA" id="ARBA00048679"/>
    </source>
</evidence>
<dbReference type="PROSITE" id="PS50011">
    <property type="entry name" value="PROTEIN_KINASE_DOM"/>
    <property type="match status" value="1"/>
</dbReference>
<evidence type="ECO:0000256" key="7">
    <source>
        <dbReference type="ARBA" id="ARBA00022840"/>
    </source>
</evidence>
<organism evidence="11 12">
    <name type="scientific">Nelumbo nucifera</name>
    <name type="common">Sacred lotus</name>
    <dbReference type="NCBI Taxonomy" id="4432"/>
    <lineage>
        <taxon>Eukaryota</taxon>
        <taxon>Viridiplantae</taxon>
        <taxon>Streptophyta</taxon>
        <taxon>Embryophyta</taxon>
        <taxon>Tracheophyta</taxon>
        <taxon>Spermatophyta</taxon>
        <taxon>Magnoliopsida</taxon>
        <taxon>Proteales</taxon>
        <taxon>Nelumbonaceae</taxon>
        <taxon>Nelumbo</taxon>
    </lineage>
</organism>
<dbReference type="Gene3D" id="1.10.510.10">
    <property type="entry name" value="Transferase(Phosphotransferase) domain 1"/>
    <property type="match status" value="2"/>
</dbReference>
<dbReference type="EC" id="2.7.11.1" evidence="2"/>
<keyword evidence="5" id="KW-0547">Nucleotide-binding</keyword>
<name>A0A1U8Q2D8_NELNU</name>
<dbReference type="GO" id="GO:0004674">
    <property type="term" value="F:protein serine/threonine kinase activity"/>
    <property type="evidence" value="ECO:0000318"/>
    <property type="project" value="GO_Central"/>
</dbReference>
<protein>
    <recommendedName>
        <fullName evidence="2">non-specific serine/threonine protein kinase</fullName>
        <ecNumber evidence="2">2.7.11.1</ecNumber>
    </recommendedName>
</protein>